<evidence type="ECO:0000313" key="7">
    <source>
        <dbReference type="EMBL" id="MEB3347018.1"/>
    </source>
</evidence>
<dbReference type="RefSeq" id="WP_324181039.1">
    <property type="nucleotide sequence ID" value="NZ_BAABAW010000020.1"/>
</dbReference>
<dbReference type="PROSITE" id="PS51257">
    <property type="entry name" value="PROKAR_LIPOPROTEIN"/>
    <property type="match status" value="1"/>
</dbReference>
<dbReference type="InterPro" id="IPR001179">
    <property type="entry name" value="PPIase_FKBP_dom"/>
</dbReference>
<organism evidence="7 8">
    <name type="scientific">Aquimarina gracilis</name>
    <dbReference type="NCBI Taxonomy" id="874422"/>
    <lineage>
        <taxon>Bacteria</taxon>
        <taxon>Pseudomonadati</taxon>
        <taxon>Bacteroidota</taxon>
        <taxon>Flavobacteriia</taxon>
        <taxon>Flavobacteriales</taxon>
        <taxon>Flavobacteriaceae</taxon>
        <taxon>Aquimarina</taxon>
    </lineage>
</organism>
<dbReference type="Proteomes" id="UP001327027">
    <property type="component" value="Unassembled WGS sequence"/>
</dbReference>
<dbReference type="EC" id="5.2.1.8" evidence="2 4"/>
<feature type="domain" description="PPIase FKBP-type" evidence="6">
    <location>
        <begin position="128"/>
        <end position="234"/>
    </location>
</feature>
<dbReference type="EMBL" id="JAYKLX010000007">
    <property type="protein sequence ID" value="MEB3347018.1"/>
    <property type="molecule type" value="Genomic_DNA"/>
</dbReference>
<dbReference type="InterPro" id="IPR046357">
    <property type="entry name" value="PPIase_dom_sf"/>
</dbReference>
<evidence type="ECO:0000256" key="1">
    <source>
        <dbReference type="ARBA" id="ARBA00000971"/>
    </source>
</evidence>
<evidence type="ECO:0000256" key="4">
    <source>
        <dbReference type="PROSITE-ProRule" id="PRU00277"/>
    </source>
</evidence>
<comment type="caution">
    <text evidence="7">The sequence shown here is derived from an EMBL/GenBank/DDBJ whole genome shotgun (WGS) entry which is preliminary data.</text>
</comment>
<evidence type="ECO:0000313" key="8">
    <source>
        <dbReference type="Proteomes" id="UP001327027"/>
    </source>
</evidence>
<evidence type="ECO:0000256" key="2">
    <source>
        <dbReference type="ARBA" id="ARBA00013194"/>
    </source>
</evidence>
<reference evidence="7 8" key="1">
    <citation type="journal article" date="2013" name="Int. J. Syst. Evol. Microbiol.">
        <title>Aquimarina gracilis sp. nov., isolated from the gut microflora of a mussel, Mytilus coruscus, and emended description of Aquimarina spongiae.</title>
        <authorList>
            <person name="Park S.C."/>
            <person name="Choe H.N."/>
            <person name="Baik K.S."/>
            <person name="Seong C.N."/>
        </authorList>
    </citation>
    <scope>NUCLEOTIDE SEQUENCE [LARGE SCALE GENOMIC DNA]</scope>
    <source>
        <strain evidence="7 8">PSC32</strain>
    </source>
</reference>
<keyword evidence="3 4" id="KW-0697">Rotamase</keyword>
<name>A0ABU5ZYP4_9FLAO</name>
<evidence type="ECO:0000256" key="3">
    <source>
        <dbReference type="ARBA" id="ARBA00023110"/>
    </source>
</evidence>
<keyword evidence="4" id="KW-0413">Isomerase</keyword>
<keyword evidence="8" id="KW-1185">Reference proteome</keyword>
<evidence type="ECO:0000259" key="6">
    <source>
        <dbReference type="PROSITE" id="PS50059"/>
    </source>
</evidence>
<feature type="compositionally biased region" description="Basic and acidic residues" evidence="5">
    <location>
        <begin position="319"/>
        <end position="329"/>
    </location>
</feature>
<comment type="catalytic activity">
    <reaction evidence="1 4">
        <text>[protein]-peptidylproline (omega=180) = [protein]-peptidylproline (omega=0)</text>
        <dbReference type="Rhea" id="RHEA:16237"/>
        <dbReference type="Rhea" id="RHEA-COMP:10747"/>
        <dbReference type="Rhea" id="RHEA-COMP:10748"/>
        <dbReference type="ChEBI" id="CHEBI:83833"/>
        <dbReference type="ChEBI" id="CHEBI:83834"/>
        <dbReference type="EC" id="5.2.1.8"/>
    </reaction>
</comment>
<sequence>MNVRKYIFASVFALVALYGCNNDDDNGTGITIIPPRDRAEQQVTDDALLQDYLNTHFFTFEDVSVNGDDIPEYRIVKFDTIAGDNSGEQSIMGTGMVTTKKVEREDVEYNLYILKLREGAGEYASKNSDSTLVTYRGETLYPSSTNEEELFDNVVNPVWFDLLRNIVGFREGLEGLRAASGFTENGDGTVTYNDDFGEAIIFIPSGLAYFEGTQNGAFPPYSNLIFNVQVYDVNQADHDLDGIPTYFEDLNGDSIVADLTNDNTDEDSLSNYIDADDDNDGTLTRDEITVNDLNNDGVIDPMTEITFYDDDGDGIQNHLDPDDREPKNE</sequence>
<dbReference type="PROSITE" id="PS50059">
    <property type="entry name" value="FKBP_PPIASE"/>
    <property type="match status" value="1"/>
</dbReference>
<gene>
    <name evidence="7" type="ORF">U6A24_16215</name>
</gene>
<feature type="region of interest" description="Disordered" evidence="5">
    <location>
        <begin position="308"/>
        <end position="329"/>
    </location>
</feature>
<evidence type="ECO:0000256" key="5">
    <source>
        <dbReference type="SAM" id="MobiDB-lite"/>
    </source>
</evidence>
<dbReference type="SUPFAM" id="SSF54534">
    <property type="entry name" value="FKBP-like"/>
    <property type="match status" value="1"/>
</dbReference>
<accession>A0ABU5ZYP4</accession>
<proteinExistence type="predicted"/>
<protein>
    <recommendedName>
        <fullName evidence="2 4">peptidylprolyl isomerase</fullName>
        <ecNumber evidence="2 4">5.2.1.8</ecNumber>
    </recommendedName>
</protein>
<dbReference type="Gene3D" id="3.10.50.40">
    <property type="match status" value="1"/>
</dbReference>